<dbReference type="EMBL" id="BMEX01000009">
    <property type="protein sequence ID" value="GGA50505.1"/>
    <property type="molecule type" value="Genomic_DNA"/>
</dbReference>
<evidence type="ECO:0000259" key="1">
    <source>
        <dbReference type="PROSITE" id="PS50943"/>
    </source>
</evidence>
<dbReference type="InterPro" id="IPR011990">
    <property type="entry name" value="TPR-like_helical_dom_sf"/>
</dbReference>
<dbReference type="PROSITE" id="PS50943">
    <property type="entry name" value="HTH_CROC1"/>
    <property type="match status" value="1"/>
</dbReference>
<organism evidence="2 3">
    <name type="scientific">Kroppenstedtia guangzhouensis</name>
    <dbReference type="NCBI Taxonomy" id="1274356"/>
    <lineage>
        <taxon>Bacteria</taxon>
        <taxon>Bacillati</taxon>
        <taxon>Bacillota</taxon>
        <taxon>Bacilli</taxon>
        <taxon>Bacillales</taxon>
        <taxon>Thermoactinomycetaceae</taxon>
        <taxon>Kroppenstedtia</taxon>
    </lineage>
</organism>
<evidence type="ECO:0000313" key="3">
    <source>
        <dbReference type="Proteomes" id="UP000617979"/>
    </source>
</evidence>
<dbReference type="CDD" id="cd00093">
    <property type="entry name" value="HTH_XRE"/>
    <property type="match status" value="1"/>
</dbReference>
<feature type="domain" description="HTH cro/C1-type" evidence="1">
    <location>
        <begin position="8"/>
        <end position="43"/>
    </location>
</feature>
<protein>
    <recommendedName>
        <fullName evidence="1">HTH cro/C1-type domain-containing protein</fullName>
    </recommendedName>
</protein>
<proteinExistence type="predicted"/>
<reference evidence="3" key="1">
    <citation type="journal article" date="2019" name="Int. J. Syst. Evol. Microbiol.">
        <title>The Global Catalogue of Microorganisms (GCM) 10K type strain sequencing project: providing services to taxonomists for standard genome sequencing and annotation.</title>
        <authorList>
            <consortium name="The Broad Institute Genomics Platform"/>
            <consortium name="The Broad Institute Genome Sequencing Center for Infectious Disease"/>
            <person name="Wu L."/>
            <person name="Ma J."/>
        </authorList>
    </citation>
    <scope>NUCLEOTIDE SEQUENCE [LARGE SCALE GENOMIC DNA]</scope>
    <source>
        <strain evidence="3">CGMCC 1.12404</strain>
    </source>
</reference>
<sequence>MEDVADENISPATVSNLERGVSHVKQEKMYYLLDKLGISIDKLPELIIDQKEEFEREKFNLFTIESLRDNGFPELALEKLNQMQLEDQHPLAAYAYLIKGKCSTV</sequence>
<evidence type="ECO:0000313" key="2">
    <source>
        <dbReference type="EMBL" id="GGA50505.1"/>
    </source>
</evidence>
<dbReference type="Proteomes" id="UP000617979">
    <property type="component" value="Unassembled WGS sequence"/>
</dbReference>
<dbReference type="RefSeq" id="WP_188432820.1">
    <property type="nucleotide sequence ID" value="NZ_BMEX01000009.1"/>
</dbReference>
<accession>A0ABQ1GU55</accession>
<name>A0ABQ1GU55_9BACL</name>
<dbReference type="Gene3D" id="1.25.40.10">
    <property type="entry name" value="Tetratricopeptide repeat domain"/>
    <property type="match status" value="1"/>
</dbReference>
<gene>
    <name evidence="2" type="ORF">GCM10007416_24570</name>
</gene>
<keyword evidence="3" id="KW-1185">Reference proteome</keyword>
<comment type="caution">
    <text evidence="2">The sequence shown here is derived from an EMBL/GenBank/DDBJ whole genome shotgun (WGS) entry which is preliminary data.</text>
</comment>
<dbReference type="InterPro" id="IPR001387">
    <property type="entry name" value="Cro/C1-type_HTH"/>
</dbReference>